<organism evidence="2 3">
    <name type="scientific">Globodera rostochiensis</name>
    <name type="common">Golden nematode worm</name>
    <name type="synonym">Heterodera rostochiensis</name>
    <dbReference type="NCBI Taxonomy" id="31243"/>
    <lineage>
        <taxon>Eukaryota</taxon>
        <taxon>Metazoa</taxon>
        <taxon>Ecdysozoa</taxon>
        <taxon>Nematoda</taxon>
        <taxon>Chromadorea</taxon>
        <taxon>Rhabditida</taxon>
        <taxon>Tylenchina</taxon>
        <taxon>Tylenchomorpha</taxon>
        <taxon>Tylenchoidea</taxon>
        <taxon>Heteroderidae</taxon>
        <taxon>Heteroderinae</taxon>
        <taxon>Globodera</taxon>
    </lineage>
</organism>
<accession>A0A914HIP5</accession>
<dbReference type="WBParaSite" id="Gr19_v10_g17737.t1">
    <property type="protein sequence ID" value="Gr19_v10_g17737.t1"/>
    <property type="gene ID" value="Gr19_v10_g17737"/>
</dbReference>
<reference evidence="3" key="1">
    <citation type="submission" date="2022-11" db="UniProtKB">
        <authorList>
            <consortium name="WormBaseParasite"/>
        </authorList>
    </citation>
    <scope>IDENTIFICATION</scope>
</reference>
<protein>
    <submittedName>
        <fullName evidence="3">Uncharacterized protein</fullName>
    </submittedName>
</protein>
<keyword evidence="2" id="KW-1185">Reference proteome</keyword>
<proteinExistence type="predicted"/>
<name>A0A914HIP5_GLORO</name>
<dbReference type="AlphaFoldDB" id="A0A914HIP5"/>
<dbReference type="Proteomes" id="UP000887572">
    <property type="component" value="Unplaced"/>
</dbReference>
<evidence type="ECO:0000313" key="2">
    <source>
        <dbReference type="Proteomes" id="UP000887572"/>
    </source>
</evidence>
<evidence type="ECO:0000313" key="3">
    <source>
        <dbReference type="WBParaSite" id="Gr19_v10_g17737.t1"/>
    </source>
</evidence>
<feature type="region of interest" description="Disordered" evidence="1">
    <location>
        <begin position="75"/>
        <end position="96"/>
    </location>
</feature>
<sequence length="96" mass="10378">MMLSRGQKAQHGIGRPASLRTVLFTFGVVLMVVVVEEARSQRLNSVSTTGLLIGKGTEVKAASVPLLPEPMLEIPSHSAPVSPSELDFARRKRRAN</sequence>
<evidence type="ECO:0000256" key="1">
    <source>
        <dbReference type="SAM" id="MobiDB-lite"/>
    </source>
</evidence>